<evidence type="ECO:0000256" key="6">
    <source>
        <dbReference type="ARBA" id="ARBA00023242"/>
    </source>
</evidence>
<gene>
    <name evidence="10" type="ORF">VZT92_021754</name>
</gene>
<dbReference type="SMART" id="SM01189">
    <property type="entry name" value="ELM2"/>
    <property type="match status" value="1"/>
</dbReference>
<evidence type="ECO:0000313" key="11">
    <source>
        <dbReference type="Proteomes" id="UP001488805"/>
    </source>
</evidence>
<evidence type="ECO:0000313" key="10">
    <source>
        <dbReference type="EMBL" id="KAK9518996.1"/>
    </source>
</evidence>
<dbReference type="SUPFAM" id="SSF46689">
    <property type="entry name" value="Homeodomain-like"/>
    <property type="match status" value="1"/>
</dbReference>
<comment type="subcellular location">
    <subcellularLocation>
        <location evidence="1">Nucleus</location>
    </subcellularLocation>
</comment>
<dbReference type="PANTHER" id="PTHR10865">
    <property type="entry name" value="METASTASIS-ASSOCIATED PROTEIN AND MESODERM INDUCTION EARLY RESPONSE PROTEIN"/>
    <property type="match status" value="1"/>
</dbReference>
<dbReference type="Pfam" id="PF01448">
    <property type="entry name" value="ELM2"/>
    <property type="match status" value="1"/>
</dbReference>
<keyword evidence="11" id="KW-1185">Reference proteome</keyword>
<reference evidence="10 11" key="1">
    <citation type="journal article" date="2024" name="Genome Biol. Evol.">
        <title>Chromosome-level genome assembly of the viviparous eelpout Zoarces viviparus.</title>
        <authorList>
            <person name="Fuhrmann N."/>
            <person name="Brasseur M.V."/>
            <person name="Bakowski C.E."/>
            <person name="Podsiadlowski L."/>
            <person name="Prost S."/>
            <person name="Krehenwinkel H."/>
            <person name="Mayer C."/>
        </authorList>
    </citation>
    <scope>NUCLEOTIDE SEQUENCE [LARGE SCALE GENOMIC DNA]</scope>
    <source>
        <strain evidence="10">NO-MEL_2022_Ind0_liver</strain>
    </source>
</reference>
<dbReference type="Gene3D" id="1.10.10.60">
    <property type="entry name" value="Homeodomain-like"/>
    <property type="match status" value="1"/>
</dbReference>
<dbReference type="GO" id="GO:0005654">
    <property type="term" value="C:nucleoplasm"/>
    <property type="evidence" value="ECO:0007669"/>
    <property type="project" value="TreeGrafter"/>
</dbReference>
<dbReference type="FunFam" id="1.10.10.60:FF:000025">
    <property type="entry name" value="Mesoderm induction early response 1, transcriptional regulator"/>
    <property type="match status" value="1"/>
</dbReference>
<name>A0AAW1E8Z7_ZOAVI</name>
<dbReference type="PROSITE" id="PS51293">
    <property type="entry name" value="SANT"/>
    <property type="match status" value="1"/>
</dbReference>
<dbReference type="SMART" id="SM00717">
    <property type="entry name" value="SANT"/>
    <property type="match status" value="1"/>
</dbReference>
<evidence type="ECO:0000259" key="9">
    <source>
        <dbReference type="PROSITE" id="PS51293"/>
    </source>
</evidence>
<dbReference type="InterPro" id="IPR017884">
    <property type="entry name" value="SANT_dom"/>
</dbReference>
<dbReference type="GO" id="GO:0042826">
    <property type="term" value="F:histone deacetylase binding"/>
    <property type="evidence" value="ECO:0007669"/>
    <property type="project" value="TreeGrafter"/>
</dbReference>
<dbReference type="InterPro" id="IPR040138">
    <property type="entry name" value="MIER/MTA"/>
</dbReference>
<proteinExistence type="predicted"/>
<dbReference type="PROSITE" id="PS51156">
    <property type="entry name" value="ELM2"/>
    <property type="match status" value="1"/>
</dbReference>
<evidence type="ECO:0000259" key="8">
    <source>
        <dbReference type="PROSITE" id="PS51156"/>
    </source>
</evidence>
<evidence type="ECO:0000256" key="7">
    <source>
        <dbReference type="SAM" id="MobiDB-lite"/>
    </source>
</evidence>
<dbReference type="GO" id="GO:0032991">
    <property type="term" value="C:protein-containing complex"/>
    <property type="evidence" value="ECO:0007669"/>
    <property type="project" value="UniProtKB-ARBA"/>
</dbReference>
<feature type="domain" description="ELM2" evidence="8">
    <location>
        <begin position="139"/>
        <end position="236"/>
    </location>
</feature>
<sequence length="548" mass="60176">MRHSDEGPQREKQKSSQALDELEENFRPMKMAAQSHTAGELPLEELLALYGYTVPDPEKETCHKAASLPDMTLDQDQITEDIFPGEEEDESLADDLTPSVTSNTSDLLRRLHGGDKDTLVSSSDEDSDDASIPSNEEHKEIMVGSLHQAKIPPLSSYTHQERACSSEDQCLWRPGVLSMQEVEDFLQNAQRPHGQERAASTQTQGDTVRDNQQALYELVKCNFNAEEALRRLCFNVKVYSEELCAWSEEECRNFEHGYRVYGKNFHLIQANKVRTRSVGECVEYYYMWKKSERHEYFTQQATRLSRKKFSLQSGNMEDGDQDGEVGELEGSNNLSGLLSHSSMDTGQLQSPLPPQSSLDPHKQGRKPSPPQTNAPLSLKAMNSVQTGHRKQAGPAGKEDGEPVMGSSGLCGDGCPQQLFGCPFSLPPMDDLRDPGPGGCCPSALVQLQSQPFPQSSQWAGGSPLSCHDDHCLPGSCFYQLHMCSGPFVSEGPDCETAGRGAGSHHGLQVEISLPSASPPSSPALPSHFQALGSLLHPSPVQHARSLTQ</sequence>
<dbReference type="GO" id="GO:0000122">
    <property type="term" value="P:negative regulation of transcription by RNA polymerase II"/>
    <property type="evidence" value="ECO:0007669"/>
    <property type="project" value="TreeGrafter"/>
</dbReference>
<evidence type="ECO:0000256" key="1">
    <source>
        <dbReference type="ARBA" id="ARBA00004123"/>
    </source>
</evidence>
<feature type="compositionally biased region" description="Basic and acidic residues" evidence="7">
    <location>
        <begin position="1"/>
        <end position="14"/>
    </location>
</feature>
<dbReference type="PANTHER" id="PTHR10865:SF27">
    <property type="entry name" value="MESODERM INDUCTION EARLY RESPONSE PROTEIN 2"/>
    <property type="match status" value="1"/>
</dbReference>
<dbReference type="AlphaFoldDB" id="A0AAW1E8Z7"/>
<feature type="region of interest" description="Disordered" evidence="7">
    <location>
        <begin position="308"/>
        <end position="408"/>
    </location>
</feature>
<feature type="compositionally biased region" description="Basic and acidic residues" evidence="7">
    <location>
        <begin position="107"/>
        <end position="118"/>
    </location>
</feature>
<evidence type="ECO:0008006" key="12">
    <source>
        <dbReference type="Google" id="ProtNLM"/>
    </source>
</evidence>
<dbReference type="InterPro" id="IPR000949">
    <property type="entry name" value="ELM2_dom"/>
</dbReference>
<feature type="compositionally biased region" description="Polar residues" evidence="7">
    <location>
        <begin position="373"/>
        <end position="386"/>
    </location>
</feature>
<evidence type="ECO:0000256" key="5">
    <source>
        <dbReference type="ARBA" id="ARBA00023163"/>
    </source>
</evidence>
<keyword evidence="4" id="KW-0805">Transcription regulation</keyword>
<feature type="compositionally biased region" description="Acidic residues" evidence="7">
    <location>
        <begin position="317"/>
        <end position="327"/>
    </location>
</feature>
<keyword evidence="2" id="KW-0678">Repressor</keyword>
<dbReference type="CDD" id="cd11661">
    <property type="entry name" value="SANT_MTA3_like"/>
    <property type="match status" value="1"/>
</dbReference>
<feature type="compositionally biased region" description="Low complexity" evidence="7">
    <location>
        <begin position="328"/>
        <end position="358"/>
    </location>
</feature>
<dbReference type="InterPro" id="IPR001005">
    <property type="entry name" value="SANT/Myb"/>
</dbReference>
<feature type="region of interest" description="Disordered" evidence="7">
    <location>
        <begin position="1"/>
        <end position="20"/>
    </location>
</feature>
<comment type="caution">
    <text evidence="10">The sequence shown here is derived from an EMBL/GenBank/DDBJ whole genome shotgun (WGS) entry which is preliminary data.</text>
</comment>
<feature type="region of interest" description="Disordered" evidence="7">
    <location>
        <begin position="87"/>
        <end position="133"/>
    </location>
</feature>
<dbReference type="Gene3D" id="4.10.1240.50">
    <property type="match status" value="1"/>
</dbReference>
<accession>A0AAW1E8Z7</accession>
<keyword evidence="5" id="KW-0804">Transcription</keyword>
<protein>
    <recommendedName>
        <fullName evidence="12">Mesoderm induction early response protein 2</fullName>
    </recommendedName>
</protein>
<dbReference type="FunFam" id="4.10.1240.50:FF:000005">
    <property type="entry name" value="Mesoderm induction early response protein 3"/>
    <property type="match status" value="1"/>
</dbReference>
<dbReference type="Pfam" id="PF00249">
    <property type="entry name" value="Myb_DNA-binding"/>
    <property type="match status" value="1"/>
</dbReference>
<feature type="domain" description="SANT" evidence="9">
    <location>
        <begin position="241"/>
        <end position="293"/>
    </location>
</feature>
<dbReference type="Proteomes" id="UP001488805">
    <property type="component" value="Unassembled WGS sequence"/>
</dbReference>
<evidence type="ECO:0000256" key="2">
    <source>
        <dbReference type="ARBA" id="ARBA00022491"/>
    </source>
</evidence>
<dbReference type="EMBL" id="JBCEZU010000434">
    <property type="protein sequence ID" value="KAK9518996.1"/>
    <property type="molecule type" value="Genomic_DNA"/>
</dbReference>
<dbReference type="GO" id="GO:0003714">
    <property type="term" value="F:transcription corepressor activity"/>
    <property type="evidence" value="ECO:0007669"/>
    <property type="project" value="TreeGrafter"/>
</dbReference>
<organism evidence="10 11">
    <name type="scientific">Zoarces viviparus</name>
    <name type="common">Viviparous eelpout</name>
    <name type="synonym">Blennius viviparus</name>
    <dbReference type="NCBI Taxonomy" id="48416"/>
    <lineage>
        <taxon>Eukaryota</taxon>
        <taxon>Metazoa</taxon>
        <taxon>Chordata</taxon>
        <taxon>Craniata</taxon>
        <taxon>Vertebrata</taxon>
        <taxon>Euteleostomi</taxon>
        <taxon>Actinopterygii</taxon>
        <taxon>Neopterygii</taxon>
        <taxon>Teleostei</taxon>
        <taxon>Neoteleostei</taxon>
        <taxon>Acanthomorphata</taxon>
        <taxon>Eupercaria</taxon>
        <taxon>Perciformes</taxon>
        <taxon>Cottioidei</taxon>
        <taxon>Zoarcales</taxon>
        <taxon>Zoarcidae</taxon>
        <taxon>Zoarcinae</taxon>
        <taxon>Zoarces</taxon>
    </lineage>
</organism>
<keyword evidence="6" id="KW-0539">Nucleus</keyword>
<evidence type="ECO:0000256" key="3">
    <source>
        <dbReference type="ARBA" id="ARBA00022553"/>
    </source>
</evidence>
<keyword evidence="3" id="KW-0597">Phosphoprotein</keyword>
<dbReference type="InterPro" id="IPR009057">
    <property type="entry name" value="Homeodomain-like_sf"/>
</dbReference>
<evidence type="ECO:0000256" key="4">
    <source>
        <dbReference type="ARBA" id="ARBA00023015"/>
    </source>
</evidence>